<evidence type="ECO:0000256" key="1">
    <source>
        <dbReference type="ARBA" id="ARBA00004141"/>
    </source>
</evidence>
<name>A0A4Y3TR31_9PROT</name>
<dbReference type="Proteomes" id="UP000317730">
    <property type="component" value="Unassembled WGS sequence"/>
</dbReference>
<comment type="similarity">
    <text evidence="12">Belongs to the cytochrome b family.</text>
</comment>
<evidence type="ECO:0000259" key="15">
    <source>
        <dbReference type="PROSITE" id="PS51003"/>
    </source>
</evidence>
<evidence type="ECO:0000256" key="3">
    <source>
        <dbReference type="ARBA" id="ARBA00022448"/>
    </source>
</evidence>
<dbReference type="InterPro" id="IPR005798">
    <property type="entry name" value="Cyt_b/b6_C"/>
</dbReference>
<feature type="domain" description="Cytochrome b/b6 N-terminal region profile" evidence="14">
    <location>
        <begin position="12"/>
        <end position="222"/>
    </location>
</feature>
<keyword evidence="3 12" id="KW-0813">Transport</keyword>
<evidence type="ECO:0000256" key="9">
    <source>
        <dbReference type="ARBA" id="ARBA00022989"/>
    </source>
</evidence>
<feature type="transmembrane region" description="Helical" evidence="13">
    <location>
        <begin position="124"/>
        <end position="146"/>
    </location>
</feature>
<feature type="transmembrane region" description="Helical" evidence="13">
    <location>
        <begin position="192"/>
        <end position="214"/>
    </location>
</feature>
<feature type="transmembrane region" description="Helical" evidence="13">
    <location>
        <begin position="361"/>
        <end position="383"/>
    </location>
</feature>
<evidence type="ECO:0000313" key="17">
    <source>
        <dbReference type="Proteomes" id="UP000317730"/>
    </source>
</evidence>
<evidence type="ECO:0000256" key="13">
    <source>
        <dbReference type="SAM" id="Phobius"/>
    </source>
</evidence>
<dbReference type="GO" id="GO:0016020">
    <property type="term" value="C:membrane"/>
    <property type="evidence" value="ECO:0007669"/>
    <property type="project" value="UniProtKB-SubCell"/>
</dbReference>
<feature type="transmembrane region" description="Helical" evidence="13">
    <location>
        <begin position="158"/>
        <end position="180"/>
    </location>
</feature>
<keyword evidence="9 13" id="KW-1133">Transmembrane helix</keyword>
<dbReference type="GO" id="GO:0046872">
    <property type="term" value="F:metal ion binding"/>
    <property type="evidence" value="ECO:0007669"/>
    <property type="project" value="UniProtKB-KW"/>
</dbReference>
<dbReference type="Pfam" id="PF00032">
    <property type="entry name" value="Cytochrom_B_C"/>
    <property type="match status" value="1"/>
</dbReference>
<dbReference type="PROSITE" id="PS51003">
    <property type="entry name" value="CYTB_CTER"/>
    <property type="match status" value="1"/>
</dbReference>
<evidence type="ECO:0000256" key="5">
    <source>
        <dbReference type="ARBA" id="ARBA00022660"/>
    </source>
</evidence>
<keyword evidence="11 13" id="KW-0472">Membrane</keyword>
<keyword evidence="17" id="KW-1185">Reference proteome</keyword>
<evidence type="ECO:0000256" key="2">
    <source>
        <dbReference type="ARBA" id="ARBA00011649"/>
    </source>
</evidence>
<dbReference type="SUPFAM" id="SSF81342">
    <property type="entry name" value="Transmembrane di-heme cytochromes"/>
    <property type="match status" value="1"/>
</dbReference>
<dbReference type="RefSeq" id="WP_141374213.1">
    <property type="nucleotide sequence ID" value="NZ_BAPL01000016.1"/>
</dbReference>
<feature type="transmembrane region" description="Helical" evidence="13">
    <location>
        <begin position="88"/>
        <end position="109"/>
    </location>
</feature>
<keyword evidence="6 12" id="KW-0812">Transmembrane</keyword>
<evidence type="ECO:0000256" key="7">
    <source>
        <dbReference type="ARBA" id="ARBA00022723"/>
    </source>
</evidence>
<dbReference type="PANTHER" id="PTHR19271">
    <property type="entry name" value="CYTOCHROME B"/>
    <property type="match status" value="1"/>
</dbReference>
<keyword evidence="7" id="KW-0479">Metal-binding</keyword>
<evidence type="ECO:0000256" key="10">
    <source>
        <dbReference type="ARBA" id="ARBA00023004"/>
    </source>
</evidence>
<dbReference type="Gene3D" id="1.20.810.10">
    <property type="entry name" value="Cytochrome Bc1 Complex, Chain C"/>
    <property type="match status" value="1"/>
</dbReference>
<dbReference type="GO" id="GO:0009055">
    <property type="term" value="F:electron transfer activity"/>
    <property type="evidence" value="ECO:0007669"/>
    <property type="project" value="InterPro"/>
</dbReference>
<evidence type="ECO:0000256" key="12">
    <source>
        <dbReference type="RuleBase" id="RU003385"/>
    </source>
</evidence>
<evidence type="ECO:0000256" key="6">
    <source>
        <dbReference type="ARBA" id="ARBA00022692"/>
    </source>
</evidence>
<reference evidence="16 17" key="1">
    <citation type="submission" date="2019-06" db="EMBL/GenBank/DDBJ databases">
        <title>Whole genome shotgun sequence of Acetobacter peroxydans NBRC 13755.</title>
        <authorList>
            <person name="Hosoyama A."/>
            <person name="Uohara A."/>
            <person name="Ohji S."/>
            <person name="Ichikawa N."/>
        </authorList>
    </citation>
    <scope>NUCLEOTIDE SEQUENCE [LARGE SCALE GENOMIC DNA]</scope>
    <source>
        <strain evidence="16 17">NBRC 13755</strain>
    </source>
</reference>
<dbReference type="OrthoDB" id="9804503at2"/>
<protein>
    <recommendedName>
        <fullName evidence="12">Cytochrome b</fullName>
    </recommendedName>
</protein>
<evidence type="ECO:0000259" key="14">
    <source>
        <dbReference type="PROSITE" id="PS51002"/>
    </source>
</evidence>
<dbReference type="GO" id="GO:0016491">
    <property type="term" value="F:oxidoreductase activity"/>
    <property type="evidence" value="ECO:0007669"/>
    <property type="project" value="InterPro"/>
</dbReference>
<comment type="subcellular location">
    <subcellularLocation>
        <location evidence="1">Membrane</location>
        <topology evidence="1">Multi-pass membrane protein</topology>
    </subcellularLocation>
</comment>
<feature type="transmembrane region" description="Helical" evidence="13">
    <location>
        <begin position="334"/>
        <end position="355"/>
    </location>
</feature>
<comment type="function">
    <text evidence="12">Component of the ubiquinol-cytochrome c reductase complex (complex III or cytochrome b-c1 complex), which is a respiratory chain that generates an electrochemical potential coupled to ATP synthesis.</text>
</comment>
<evidence type="ECO:0000256" key="11">
    <source>
        <dbReference type="ARBA" id="ARBA00023136"/>
    </source>
</evidence>
<proteinExistence type="inferred from homology"/>
<comment type="caution">
    <text evidence="16">The sequence shown here is derived from an EMBL/GenBank/DDBJ whole genome shotgun (WGS) entry which is preliminary data.</text>
</comment>
<dbReference type="InterPro" id="IPR027387">
    <property type="entry name" value="Cytb/b6-like_sf"/>
</dbReference>
<feature type="transmembrane region" description="Helical" evidence="13">
    <location>
        <begin position="301"/>
        <end position="322"/>
    </location>
</feature>
<dbReference type="GO" id="GO:0022904">
    <property type="term" value="P:respiratory electron transport chain"/>
    <property type="evidence" value="ECO:0007669"/>
    <property type="project" value="InterPro"/>
</dbReference>
<dbReference type="AlphaFoldDB" id="A0A4Y3TR31"/>
<dbReference type="InterPro" id="IPR048259">
    <property type="entry name" value="Cytochrome_b_N_euk/bac"/>
</dbReference>
<feature type="domain" description="Cytochrome b/b6 C-terminal region profile" evidence="15">
    <location>
        <begin position="225"/>
        <end position="394"/>
    </location>
</feature>
<keyword evidence="10" id="KW-0408">Iron</keyword>
<dbReference type="CDD" id="cd00284">
    <property type="entry name" value="Cytochrome_b_N"/>
    <property type="match status" value="1"/>
</dbReference>
<feature type="transmembrane region" description="Helical" evidence="13">
    <location>
        <begin position="40"/>
        <end position="67"/>
    </location>
</feature>
<organism evidence="16 17">
    <name type="scientific">Acetobacter peroxydans</name>
    <dbReference type="NCBI Taxonomy" id="104098"/>
    <lineage>
        <taxon>Bacteria</taxon>
        <taxon>Pseudomonadati</taxon>
        <taxon>Pseudomonadota</taxon>
        <taxon>Alphaproteobacteria</taxon>
        <taxon>Acetobacterales</taxon>
        <taxon>Acetobacteraceae</taxon>
        <taxon>Acetobacter</taxon>
    </lineage>
</organism>
<evidence type="ECO:0000313" key="16">
    <source>
        <dbReference type="EMBL" id="GEB84238.1"/>
    </source>
</evidence>
<evidence type="ECO:0000256" key="8">
    <source>
        <dbReference type="ARBA" id="ARBA00022982"/>
    </source>
</evidence>
<dbReference type="InterPro" id="IPR016174">
    <property type="entry name" value="Di-haem_cyt_TM"/>
</dbReference>
<comment type="subunit">
    <text evidence="2 12">The main subunits of complex b-c1 are: cytochrome b, cytochrome c1 and the Rieske protein.</text>
</comment>
<dbReference type="EMBL" id="BJMV01000001">
    <property type="protein sequence ID" value="GEB84238.1"/>
    <property type="molecule type" value="Genomic_DNA"/>
</dbReference>
<gene>
    <name evidence="16" type="ORF">APE01nite_00350</name>
</gene>
<sequence length="400" mass="42776">MADETPPCGQGNTGTAQAEAGPLAFVRAYAAFPLPADLNWLWTFGAVLVALLGLMLASGLFLALTYTPDAGLAFSSVESIERRIPYGWLLRAMHMTGASFCMAALYVHILRGLYYRAYLPPRQAVWGSGCALMAMLMITAFAGYVLPWGQMSYWGADVAGRAVATLPLVGGWLGRVVLGGETPGTATLHRMFVLHFALAFVIVGGIALHVAVLHRRGSSGPSGRAPEPPGGMLPFHPYFTARDMLAVVLVALAFVLVMGLWPELIAEPANYRPANPLHTPVDIEPEWYFLPFYGMMQFVPFQLGGVVLAGGAVAVLFAVPWLDKGGRAGEQPLVRLLALALLVGAAVVAACAGRHHAHGAWLLAGRMAMGVYYAYFLLFLPWLGRPTTPVASDDAKEARA</sequence>
<keyword evidence="5 12" id="KW-0679">Respiratory chain</keyword>
<accession>A0A4Y3TR31</accession>
<dbReference type="PANTHER" id="PTHR19271:SF16">
    <property type="entry name" value="CYTOCHROME B"/>
    <property type="match status" value="1"/>
</dbReference>
<comment type="cofactor">
    <cofactor evidence="12">
        <name>heme b</name>
        <dbReference type="ChEBI" id="CHEBI:60344"/>
    </cofactor>
    <text evidence="12">Binds 2 heme groups non-covalently.</text>
</comment>
<dbReference type="InterPro" id="IPR005797">
    <property type="entry name" value="Cyt_b/b6_N"/>
</dbReference>
<feature type="transmembrane region" description="Helical" evidence="13">
    <location>
        <begin position="244"/>
        <end position="261"/>
    </location>
</feature>
<keyword evidence="4 12" id="KW-0349">Heme</keyword>
<dbReference type="Pfam" id="PF00033">
    <property type="entry name" value="Cytochrome_B"/>
    <property type="match status" value="1"/>
</dbReference>
<keyword evidence="8 12" id="KW-0249">Electron transport</keyword>
<dbReference type="PROSITE" id="PS51002">
    <property type="entry name" value="CYTB_NTER"/>
    <property type="match status" value="1"/>
</dbReference>
<evidence type="ECO:0000256" key="4">
    <source>
        <dbReference type="ARBA" id="ARBA00022617"/>
    </source>
</evidence>
<dbReference type="SUPFAM" id="SSF81648">
    <property type="entry name" value="a domain/subunit of cytochrome bc1 complex (Ubiquinol-cytochrome c reductase)"/>
    <property type="match status" value="1"/>
</dbReference>
<dbReference type="InterPro" id="IPR036150">
    <property type="entry name" value="Cyt_b/b6_C_sf"/>
</dbReference>